<comment type="caution">
    <text evidence="1">The sequence shown here is derived from an EMBL/GenBank/DDBJ whole genome shotgun (WGS) entry which is preliminary data.</text>
</comment>
<name>A0ACB0XKY5_MELEN</name>
<gene>
    <name evidence="1" type="ORF">MENTE1834_LOCUS603</name>
</gene>
<dbReference type="Proteomes" id="UP001497535">
    <property type="component" value="Unassembled WGS sequence"/>
</dbReference>
<keyword evidence="2" id="KW-1185">Reference proteome</keyword>
<organism evidence="1 2">
    <name type="scientific">Meloidogyne enterolobii</name>
    <name type="common">Root-knot nematode worm</name>
    <name type="synonym">Meloidogyne mayaguensis</name>
    <dbReference type="NCBI Taxonomy" id="390850"/>
    <lineage>
        <taxon>Eukaryota</taxon>
        <taxon>Metazoa</taxon>
        <taxon>Ecdysozoa</taxon>
        <taxon>Nematoda</taxon>
        <taxon>Chromadorea</taxon>
        <taxon>Rhabditida</taxon>
        <taxon>Tylenchina</taxon>
        <taxon>Tylenchomorpha</taxon>
        <taxon>Tylenchoidea</taxon>
        <taxon>Meloidogynidae</taxon>
        <taxon>Meloidogyninae</taxon>
        <taxon>Meloidogyne</taxon>
    </lineage>
</organism>
<proteinExistence type="predicted"/>
<sequence length="169" mass="19300">MCLGSSLYIFPDPLLFLRTTDCGYFKLIKSCSRAITQLFISIACMPFRTLSVFCLPAVTAIANKRPPDQVCIKRTSIAALGWLAWTAFFLFLFPFFASYCPSFSPFFLTFHHPWPICGGRANANCLWSRLSSSFFTFLFFSKPAGLPLFLLHTHPLHNRQFISLSFYSY</sequence>
<evidence type="ECO:0000313" key="2">
    <source>
        <dbReference type="Proteomes" id="UP001497535"/>
    </source>
</evidence>
<evidence type="ECO:0000313" key="1">
    <source>
        <dbReference type="EMBL" id="CAK5006822.1"/>
    </source>
</evidence>
<dbReference type="EMBL" id="CAVMJV010000001">
    <property type="protein sequence ID" value="CAK5006822.1"/>
    <property type="molecule type" value="Genomic_DNA"/>
</dbReference>
<accession>A0ACB0XKY5</accession>
<protein>
    <submittedName>
        <fullName evidence="1">Uncharacterized protein</fullName>
    </submittedName>
</protein>
<reference evidence="1" key="1">
    <citation type="submission" date="2023-11" db="EMBL/GenBank/DDBJ databases">
        <authorList>
            <person name="Poullet M."/>
        </authorList>
    </citation>
    <scope>NUCLEOTIDE SEQUENCE</scope>
    <source>
        <strain evidence="1">E1834</strain>
    </source>
</reference>